<dbReference type="PANTHER" id="PTHR47070">
    <property type="entry name" value="HYDROXYPROLINE-RICH GLYCOPROTEIN-LIKE"/>
    <property type="match status" value="1"/>
</dbReference>
<reference evidence="1 2" key="1">
    <citation type="submission" date="2017-09" db="EMBL/GenBank/DDBJ databases">
        <title>WGS assembly of Aquilegia coerulea Goldsmith.</title>
        <authorList>
            <person name="Hodges S."/>
            <person name="Kramer E."/>
            <person name="Nordborg M."/>
            <person name="Tomkins J."/>
            <person name="Borevitz J."/>
            <person name="Derieg N."/>
            <person name="Yan J."/>
            <person name="Mihaltcheva S."/>
            <person name="Hayes R.D."/>
            <person name="Rokhsar D."/>
        </authorList>
    </citation>
    <scope>NUCLEOTIDE SEQUENCE [LARGE SCALE GENOMIC DNA]</scope>
    <source>
        <strain evidence="2">cv. Goldsmith</strain>
    </source>
</reference>
<name>A0A2G5EI03_AQUCA</name>
<accession>A0A2G5EI03</accession>
<dbReference type="PANTHER" id="PTHR47070:SF2">
    <property type="entry name" value="OS06G0206100 PROTEIN"/>
    <property type="match status" value="1"/>
</dbReference>
<evidence type="ECO:0000313" key="2">
    <source>
        <dbReference type="Proteomes" id="UP000230069"/>
    </source>
</evidence>
<dbReference type="OrthoDB" id="657470at2759"/>
<organism evidence="1 2">
    <name type="scientific">Aquilegia coerulea</name>
    <name type="common">Rocky mountain columbine</name>
    <dbReference type="NCBI Taxonomy" id="218851"/>
    <lineage>
        <taxon>Eukaryota</taxon>
        <taxon>Viridiplantae</taxon>
        <taxon>Streptophyta</taxon>
        <taxon>Embryophyta</taxon>
        <taxon>Tracheophyta</taxon>
        <taxon>Spermatophyta</taxon>
        <taxon>Magnoliopsida</taxon>
        <taxon>Ranunculales</taxon>
        <taxon>Ranunculaceae</taxon>
        <taxon>Thalictroideae</taxon>
        <taxon>Aquilegia</taxon>
    </lineage>
</organism>
<dbReference type="InParanoid" id="A0A2G5EI03"/>
<protein>
    <submittedName>
        <fullName evidence="1">Uncharacterized protein</fullName>
    </submittedName>
</protein>
<gene>
    <name evidence="1" type="ORF">AQUCO_00800280v1</name>
</gene>
<proteinExistence type="predicted"/>
<dbReference type="Proteomes" id="UP000230069">
    <property type="component" value="Unassembled WGS sequence"/>
</dbReference>
<sequence>MRATVAGTSVVIIESAMYHVKCEFSFALSQKQTQKKQIDHLEENISGVNISENKYVIIPQHLRAPRVDHTRLMFGRFEMEFDYTKSISSGFQGIAN</sequence>
<dbReference type="AlphaFoldDB" id="A0A2G5EI03"/>
<keyword evidence="2" id="KW-1185">Reference proteome</keyword>
<evidence type="ECO:0000313" key="1">
    <source>
        <dbReference type="EMBL" id="PIA55405.1"/>
    </source>
</evidence>
<dbReference type="EMBL" id="KZ305025">
    <property type="protein sequence ID" value="PIA55405.1"/>
    <property type="molecule type" value="Genomic_DNA"/>
</dbReference>